<gene>
    <name evidence="2" type="ORF">A9A59_1190</name>
</gene>
<dbReference type="EMBL" id="PDJQ01000001">
    <property type="protein sequence ID" value="PFG73983.1"/>
    <property type="molecule type" value="Genomic_DNA"/>
</dbReference>
<accession>A0A2A9HF58</accession>
<evidence type="ECO:0000313" key="2">
    <source>
        <dbReference type="EMBL" id="PFG73983.1"/>
    </source>
</evidence>
<dbReference type="Proteomes" id="UP000223071">
    <property type="component" value="Unassembled WGS sequence"/>
</dbReference>
<dbReference type="InterPro" id="IPR005754">
    <property type="entry name" value="Sortase"/>
</dbReference>
<keyword evidence="1" id="KW-0378">Hydrolase</keyword>
<sequence>MRILPYAAVFTFVAGISLLAVGWAYSPAEAPSAPVTVVGFDVRPTLTPTPTASPTAVPSPTPTPTPFDGKIARMVAPSLGIDHAIEEIGLLPNNQLDTPHDGVNKVGWYYIYDKPGFGRNAVFSAHVNYNFKPGPFANLYKAKPGDRITIQMENGPAYVYEVFFFQRYDVNTIPMGDLIAGVVNGTPRPDGEEWITLITCGGRFVATQPNGLGEYLDRDVVVARRIQ</sequence>
<comment type="caution">
    <text evidence="2">The sequence shown here is derived from an EMBL/GenBank/DDBJ whole genome shotgun (WGS) entry which is preliminary data.</text>
</comment>
<evidence type="ECO:0000256" key="1">
    <source>
        <dbReference type="ARBA" id="ARBA00022801"/>
    </source>
</evidence>
<keyword evidence="3" id="KW-1185">Reference proteome</keyword>
<dbReference type="AlphaFoldDB" id="A0A2A9HF58"/>
<reference evidence="2 3" key="1">
    <citation type="submission" date="2017-09" db="EMBL/GenBank/DDBJ databases">
        <title>Sequencing the genomes of two abundant thermophiles in Great Basin hot springs: Thermocrinis jamiesonii and novel Chloroflexi Thermoflexus hugenholtzii.</title>
        <authorList>
            <person name="Hedlund B."/>
        </authorList>
    </citation>
    <scope>NUCLEOTIDE SEQUENCE [LARGE SCALE GENOMIC DNA]</scope>
    <source>
        <strain evidence="2 3">G233</strain>
    </source>
</reference>
<dbReference type="Pfam" id="PF04203">
    <property type="entry name" value="Sortase"/>
    <property type="match status" value="1"/>
</dbReference>
<dbReference type="InterPro" id="IPR023365">
    <property type="entry name" value="Sortase_dom-sf"/>
</dbReference>
<organism evidence="2 3">
    <name type="scientific">Tepidiforma thermophila (strain KCTC 52669 / CGMCC 1.13589 / G233)</name>
    <dbReference type="NCBI Taxonomy" id="2761530"/>
    <lineage>
        <taxon>Bacteria</taxon>
        <taxon>Bacillati</taxon>
        <taxon>Chloroflexota</taxon>
        <taxon>Tepidiformia</taxon>
        <taxon>Tepidiformales</taxon>
        <taxon>Tepidiformaceae</taxon>
        <taxon>Tepidiforma</taxon>
    </lineage>
</organism>
<dbReference type="CDD" id="cd05829">
    <property type="entry name" value="Sortase_F"/>
    <property type="match status" value="1"/>
</dbReference>
<dbReference type="RefSeq" id="WP_165772537.1">
    <property type="nucleotide sequence ID" value="NZ_PDJQ01000001.1"/>
</dbReference>
<dbReference type="GO" id="GO:0016787">
    <property type="term" value="F:hydrolase activity"/>
    <property type="evidence" value="ECO:0007669"/>
    <property type="project" value="UniProtKB-KW"/>
</dbReference>
<dbReference type="Gene3D" id="2.40.260.10">
    <property type="entry name" value="Sortase"/>
    <property type="match status" value="1"/>
</dbReference>
<proteinExistence type="predicted"/>
<dbReference type="SUPFAM" id="SSF63817">
    <property type="entry name" value="Sortase"/>
    <property type="match status" value="1"/>
</dbReference>
<protein>
    <submittedName>
        <fullName evidence="2">Sortase family protein</fullName>
    </submittedName>
</protein>
<evidence type="ECO:0000313" key="3">
    <source>
        <dbReference type="Proteomes" id="UP000223071"/>
    </source>
</evidence>
<dbReference type="InterPro" id="IPR042001">
    <property type="entry name" value="Sortase_F"/>
</dbReference>
<name>A0A2A9HF58_TEPT2</name>